<dbReference type="GO" id="GO:0046540">
    <property type="term" value="C:U4/U6 x U5 tri-snRNP complex"/>
    <property type="evidence" value="ECO:0007669"/>
    <property type="project" value="UniProtKB-UniRule"/>
</dbReference>
<keyword evidence="5 6" id="KW-0539">Nucleus</keyword>
<dbReference type="GO" id="GO:0005682">
    <property type="term" value="C:U5 snRNP"/>
    <property type="evidence" value="ECO:0007669"/>
    <property type="project" value="TreeGrafter"/>
</dbReference>
<dbReference type="PANTHER" id="PTHR12052">
    <property type="entry name" value="THIOREDOXIN-LIKE PROTEN 4A, 4B"/>
    <property type="match status" value="1"/>
</dbReference>
<evidence type="ECO:0000256" key="1">
    <source>
        <dbReference type="ARBA" id="ARBA00004123"/>
    </source>
</evidence>
<evidence type="ECO:0000256" key="2">
    <source>
        <dbReference type="ARBA" id="ARBA00008241"/>
    </source>
</evidence>
<dbReference type="PANTHER" id="PTHR12052:SF5">
    <property type="entry name" value="THIOREDOXIN-LIKE PROTEIN 4A"/>
    <property type="match status" value="1"/>
</dbReference>
<dbReference type="Gene3D" id="3.40.30.10">
    <property type="entry name" value="Glutaredoxin"/>
    <property type="match status" value="1"/>
</dbReference>
<dbReference type="InterPro" id="IPR036249">
    <property type="entry name" value="Thioredoxin-like_sf"/>
</dbReference>
<dbReference type="EMBL" id="BDIP01000459">
    <property type="protein sequence ID" value="GIQ81664.1"/>
    <property type="molecule type" value="Genomic_DNA"/>
</dbReference>
<proteinExistence type="inferred from homology"/>
<dbReference type="AlphaFoldDB" id="A0A9K3CU69"/>
<organism evidence="7 8">
    <name type="scientific">Kipferlia bialata</name>
    <dbReference type="NCBI Taxonomy" id="797122"/>
    <lineage>
        <taxon>Eukaryota</taxon>
        <taxon>Metamonada</taxon>
        <taxon>Carpediemonas-like organisms</taxon>
        <taxon>Kipferlia</taxon>
    </lineage>
</organism>
<evidence type="ECO:0000313" key="7">
    <source>
        <dbReference type="EMBL" id="GIQ81664.1"/>
    </source>
</evidence>
<dbReference type="GO" id="GO:0000398">
    <property type="term" value="P:mRNA splicing, via spliceosome"/>
    <property type="evidence" value="ECO:0007669"/>
    <property type="project" value="InterPro"/>
</dbReference>
<gene>
    <name evidence="7" type="ORF">KIPB_002655</name>
</gene>
<dbReference type="InterPro" id="IPR004123">
    <property type="entry name" value="Dim1"/>
</dbReference>
<comment type="similarity">
    <text evidence="2 6">Belongs to the DIM1 family.</text>
</comment>
<dbReference type="OrthoDB" id="147752at2759"/>
<dbReference type="SMART" id="SM01410">
    <property type="entry name" value="DIM1"/>
    <property type="match status" value="1"/>
</dbReference>
<dbReference type="GO" id="GO:0005681">
    <property type="term" value="C:spliceosomal complex"/>
    <property type="evidence" value="ECO:0007669"/>
    <property type="project" value="TreeGrafter"/>
</dbReference>
<accession>A0A9K3CU69</accession>
<sequence>MSHILPHLKHGYAVDQAIMYEEDRLVCIRFGHSYDAECMIMDEMLSEIAPKVRKYCVVYVVDIAEVPDFNVMYELYDPYCIMFFYRNKHIQVDMSTGDNNKINFLLSSEQELIDILEATFVGYGYIDYRYS</sequence>
<evidence type="ECO:0000256" key="6">
    <source>
        <dbReference type="PIRNR" id="PIRNR017199"/>
    </source>
</evidence>
<evidence type="ECO:0000256" key="3">
    <source>
        <dbReference type="ARBA" id="ARBA00022664"/>
    </source>
</evidence>
<comment type="caution">
    <text evidence="7">The sequence shown here is derived from an EMBL/GenBank/DDBJ whole genome shotgun (WGS) entry which is preliminary data.</text>
</comment>
<evidence type="ECO:0000313" key="8">
    <source>
        <dbReference type="Proteomes" id="UP000265618"/>
    </source>
</evidence>
<evidence type="ECO:0000256" key="5">
    <source>
        <dbReference type="ARBA" id="ARBA00023242"/>
    </source>
</evidence>
<reference evidence="7 8" key="1">
    <citation type="journal article" date="2018" name="PLoS ONE">
        <title>The draft genome of Kipferlia bialata reveals reductive genome evolution in fornicate parasites.</title>
        <authorList>
            <person name="Tanifuji G."/>
            <person name="Takabayashi S."/>
            <person name="Kume K."/>
            <person name="Takagi M."/>
            <person name="Nakayama T."/>
            <person name="Kamikawa R."/>
            <person name="Inagaki Y."/>
            <person name="Hashimoto T."/>
        </authorList>
    </citation>
    <scope>NUCLEOTIDE SEQUENCE [LARGE SCALE GENOMIC DNA]</scope>
    <source>
        <strain evidence="7">NY0173</strain>
    </source>
</reference>
<dbReference type="Pfam" id="PF02966">
    <property type="entry name" value="DIM1"/>
    <property type="match status" value="1"/>
</dbReference>
<keyword evidence="3 6" id="KW-0507">mRNA processing</keyword>
<dbReference type="CDD" id="cd02954">
    <property type="entry name" value="DIM1"/>
    <property type="match status" value="1"/>
</dbReference>
<dbReference type="PIRSF" id="PIRSF017199">
    <property type="entry name" value="mRNA_splic_U5"/>
    <property type="match status" value="1"/>
</dbReference>
<name>A0A9K3CU69_9EUKA</name>
<keyword evidence="8" id="KW-1185">Reference proteome</keyword>
<dbReference type="Proteomes" id="UP000265618">
    <property type="component" value="Unassembled WGS sequence"/>
</dbReference>
<keyword evidence="4 6" id="KW-0508">mRNA splicing</keyword>
<evidence type="ECO:0000256" key="4">
    <source>
        <dbReference type="ARBA" id="ARBA00023187"/>
    </source>
</evidence>
<dbReference type="SUPFAM" id="SSF52833">
    <property type="entry name" value="Thioredoxin-like"/>
    <property type="match status" value="1"/>
</dbReference>
<comment type="subcellular location">
    <subcellularLocation>
        <location evidence="1 6">Nucleus</location>
    </subcellularLocation>
</comment>
<protein>
    <submittedName>
        <fullName evidence="7">Dim1 family protein</fullName>
    </submittedName>
</protein>